<dbReference type="AlphaFoldDB" id="A0A2P2Q997"/>
<proteinExistence type="predicted"/>
<feature type="transmembrane region" description="Helical" evidence="1">
    <location>
        <begin position="9"/>
        <end position="26"/>
    </location>
</feature>
<keyword evidence="1" id="KW-0812">Transmembrane</keyword>
<organism evidence="2">
    <name type="scientific">Rhizophora mucronata</name>
    <name type="common">Asiatic mangrove</name>
    <dbReference type="NCBI Taxonomy" id="61149"/>
    <lineage>
        <taxon>Eukaryota</taxon>
        <taxon>Viridiplantae</taxon>
        <taxon>Streptophyta</taxon>
        <taxon>Embryophyta</taxon>
        <taxon>Tracheophyta</taxon>
        <taxon>Spermatophyta</taxon>
        <taxon>Magnoliopsida</taxon>
        <taxon>eudicotyledons</taxon>
        <taxon>Gunneridae</taxon>
        <taxon>Pentapetalae</taxon>
        <taxon>rosids</taxon>
        <taxon>fabids</taxon>
        <taxon>Malpighiales</taxon>
        <taxon>Rhizophoraceae</taxon>
        <taxon>Rhizophora</taxon>
    </lineage>
</organism>
<sequence length="27" mass="3514">MQYARRCDAFRFFQTALFFFIYLFTYF</sequence>
<dbReference type="EMBL" id="GGEC01083082">
    <property type="protein sequence ID" value="MBX63566.1"/>
    <property type="molecule type" value="Transcribed_RNA"/>
</dbReference>
<evidence type="ECO:0000313" key="2">
    <source>
        <dbReference type="EMBL" id="MBX63566.1"/>
    </source>
</evidence>
<accession>A0A2P2Q997</accession>
<keyword evidence="1" id="KW-1133">Transmembrane helix</keyword>
<keyword evidence="1" id="KW-0472">Membrane</keyword>
<reference evidence="2" key="1">
    <citation type="submission" date="2018-02" db="EMBL/GenBank/DDBJ databases">
        <title>Rhizophora mucronata_Transcriptome.</title>
        <authorList>
            <person name="Meera S.P."/>
            <person name="Sreeshan A."/>
            <person name="Augustine A."/>
        </authorList>
    </citation>
    <scope>NUCLEOTIDE SEQUENCE</scope>
    <source>
        <tissue evidence="2">Leaf</tissue>
    </source>
</reference>
<evidence type="ECO:0000256" key="1">
    <source>
        <dbReference type="SAM" id="Phobius"/>
    </source>
</evidence>
<protein>
    <submittedName>
        <fullName evidence="2">Uncharacterized protein</fullName>
    </submittedName>
</protein>
<name>A0A2P2Q997_RHIMU</name>